<name>A0ABW2R404_9BURK</name>
<proteinExistence type="predicted"/>
<gene>
    <name evidence="1" type="ORF">ACFQNJ_01375</name>
</gene>
<dbReference type="RefSeq" id="WP_382253250.1">
    <property type="nucleotide sequence ID" value="NZ_JBHTBX010000001.1"/>
</dbReference>
<evidence type="ECO:0000313" key="2">
    <source>
        <dbReference type="Proteomes" id="UP001596495"/>
    </source>
</evidence>
<dbReference type="EMBL" id="JBHTBX010000001">
    <property type="protein sequence ID" value="MFC7433156.1"/>
    <property type="molecule type" value="Genomic_DNA"/>
</dbReference>
<accession>A0ABW2R404</accession>
<dbReference type="Proteomes" id="UP001596495">
    <property type="component" value="Unassembled WGS sequence"/>
</dbReference>
<evidence type="ECO:0000313" key="1">
    <source>
        <dbReference type="EMBL" id="MFC7433156.1"/>
    </source>
</evidence>
<protein>
    <submittedName>
        <fullName evidence="1">Uncharacterized protein</fullName>
    </submittedName>
</protein>
<reference evidence="2" key="1">
    <citation type="journal article" date="2019" name="Int. J. Syst. Evol. Microbiol.">
        <title>The Global Catalogue of Microorganisms (GCM) 10K type strain sequencing project: providing services to taxonomists for standard genome sequencing and annotation.</title>
        <authorList>
            <consortium name="The Broad Institute Genomics Platform"/>
            <consortium name="The Broad Institute Genome Sequencing Center for Infectious Disease"/>
            <person name="Wu L."/>
            <person name="Ma J."/>
        </authorList>
    </citation>
    <scope>NUCLEOTIDE SEQUENCE [LARGE SCALE GENOMIC DNA]</scope>
    <source>
        <strain evidence="2">CCUG 54518</strain>
    </source>
</reference>
<sequence length="305" mass="34914">MNSKSHSGEKIPFSELMSKLESNPTPETVKGHHFFDALRKKDHSDKELASDVFVKSYRRWLVPLNDAAKELGISDDELIEFAHHRITFLIFHRPAGVEVRKVARYVGSVEEVEKHNQPDFLVFPSEACFDLHFKDEVDLLDVKIAMSLSPTRGLSSIPLKSDTPEAKEPLNQNLEFSLNARREDWLKDWGCWSFLRNGQKSGVTVGKNSLFVPAEEVQYLRDLLREGNFQNVESCHSKFLIGMIEASREFWTDFGVADRNGAKRPKQDEIRDWLVRNYQMPQTLAKHAATLIRPENVPKGRPPAS</sequence>
<comment type="caution">
    <text evidence="1">The sequence shown here is derived from an EMBL/GenBank/DDBJ whole genome shotgun (WGS) entry which is preliminary data.</text>
</comment>
<keyword evidence="2" id="KW-1185">Reference proteome</keyword>
<organism evidence="1 2">
    <name type="scientific">Hydrogenophaga bisanensis</name>
    <dbReference type="NCBI Taxonomy" id="439611"/>
    <lineage>
        <taxon>Bacteria</taxon>
        <taxon>Pseudomonadati</taxon>
        <taxon>Pseudomonadota</taxon>
        <taxon>Betaproteobacteria</taxon>
        <taxon>Burkholderiales</taxon>
        <taxon>Comamonadaceae</taxon>
        <taxon>Hydrogenophaga</taxon>
    </lineage>
</organism>